<feature type="domain" description="Dynein heavy chain tail" evidence="13">
    <location>
        <begin position="22"/>
        <end position="171"/>
    </location>
</feature>
<evidence type="ECO:0000313" key="17">
    <source>
        <dbReference type="Proteomes" id="UP000314294"/>
    </source>
</evidence>
<keyword evidence="6" id="KW-0067">ATP-binding</keyword>
<dbReference type="GO" id="GO:0045505">
    <property type="term" value="F:dynein intermediate chain binding"/>
    <property type="evidence" value="ECO:0007669"/>
    <property type="project" value="InterPro"/>
</dbReference>
<evidence type="ECO:0000256" key="11">
    <source>
        <dbReference type="ARBA" id="ARBA00023212"/>
    </source>
</evidence>
<dbReference type="InterPro" id="IPR026983">
    <property type="entry name" value="DHC"/>
</dbReference>
<dbReference type="InterPro" id="IPR035699">
    <property type="entry name" value="AAA_6"/>
</dbReference>
<dbReference type="GO" id="GO:0005524">
    <property type="term" value="F:ATP binding"/>
    <property type="evidence" value="ECO:0007669"/>
    <property type="project" value="UniProtKB-KW"/>
</dbReference>
<reference evidence="16 17" key="1">
    <citation type="submission" date="2019-03" db="EMBL/GenBank/DDBJ databases">
        <title>First draft genome of Liparis tanakae, snailfish: a comprehensive survey of snailfish specific genes.</title>
        <authorList>
            <person name="Kim W."/>
            <person name="Song I."/>
            <person name="Jeong J.-H."/>
            <person name="Kim D."/>
            <person name="Kim S."/>
            <person name="Ryu S."/>
            <person name="Song J.Y."/>
            <person name="Lee S.K."/>
        </authorList>
    </citation>
    <scope>NUCLEOTIDE SEQUENCE [LARGE SCALE GENOMIC DNA]</scope>
    <source>
        <tissue evidence="16">Muscle</tissue>
    </source>
</reference>
<evidence type="ECO:0000259" key="14">
    <source>
        <dbReference type="Pfam" id="PF08393"/>
    </source>
</evidence>
<dbReference type="PANTHER" id="PTHR45703:SF12">
    <property type="entry name" value="DYNEIN AXONEMAL HEAVY CHAIN 11"/>
    <property type="match status" value="1"/>
</dbReference>
<dbReference type="Proteomes" id="UP000314294">
    <property type="component" value="Unassembled WGS sequence"/>
</dbReference>
<dbReference type="AlphaFoldDB" id="A0A4Z2IMG5"/>
<feature type="domain" description="Dynein heavy chain hydrolytic ATP-binding dynein motor region" evidence="15">
    <location>
        <begin position="951"/>
        <end position="1111"/>
    </location>
</feature>
<keyword evidence="3" id="KW-0963">Cytoplasm</keyword>
<proteinExistence type="predicted"/>
<keyword evidence="7" id="KW-0243">Dynein</keyword>
<evidence type="ECO:0000256" key="4">
    <source>
        <dbReference type="ARBA" id="ARBA00022701"/>
    </source>
</evidence>
<evidence type="ECO:0000256" key="6">
    <source>
        <dbReference type="ARBA" id="ARBA00022840"/>
    </source>
</evidence>
<dbReference type="SUPFAM" id="SSF52540">
    <property type="entry name" value="P-loop containing nucleoside triphosphate hydrolases"/>
    <property type="match status" value="1"/>
</dbReference>
<evidence type="ECO:0000256" key="2">
    <source>
        <dbReference type="ARBA" id="ARBA00004245"/>
    </source>
</evidence>
<dbReference type="Gene3D" id="3.40.50.300">
    <property type="entry name" value="P-loop containing nucleotide triphosphate hydrolases"/>
    <property type="match status" value="1"/>
</dbReference>
<protein>
    <submittedName>
        <fullName evidence="16">Dynein heavy chain 11, axonemal</fullName>
    </submittedName>
</protein>
<keyword evidence="10" id="KW-0505">Motor protein</keyword>
<dbReference type="GO" id="GO:0005929">
    <property type="term" value="C:cilium"/>
    <property type="evidence" value="ECO:0007669"/>
    <property type="project" value="UniProtKB-SubCell"/>
</dbReference>
<evidence type="ECO:0000256" key="8">
    <source>
        <dbReference type="ARBA" id="ARBA00023054"/>
    </source>
</evidence>
<dbReference type="InterPro" id="IPR013602">
    <property type="entry name" value="Dynein_heavy_linker"/>
</dbReference>
<evidence type="ECO:0000259" key="15">
    <source>
        <dbReference type="Pfam" id="PF12774"/>
    </source>
</evidence>
<dbReference type="Gene3D" id="1.20.58.1120">
    <property type="match status" value="1"/>
</dbReference>
<sequence>MDMGKKEEKDGKEGERPAGGVEMVKEYHMYMEMLSLLDQYEEDIYSVWCNGLEQVCLINLNQPLISRDNSSNLISLNFNPKLTEVLKDVKYIQSLGHIKIPAAAMTVFEKRDMFTKYVSSLQLLVQWYNKLKQTVLEVELPLIRVEQESIDVQLTRAESDLTWRDPDSWSFISTTKDLVHDLVCRVSRAKENCEAIQSIMTGWSEKAMFSRKDNKRGSLIQLDDRGDRITKKYSAMKTDGNSIHKLVQENMALFHADPASEAWQSYLEYVDEMVVEGLFSYIRHSLQFLVDNMESWPNQTPLFEAQLMLSSSGMVNLPSLEQDAGDGLYELIEGLVGDIFKTSVNINRVAAHLGIESYQDVMDEMLDLLGLRQEIMERVENVLVKAIHYQRKFDCYTHLWQDDRTEFLSQFLLYGSVLTSEEMEACGADAIRESPPTIDNFKEQIDYYEDLYADISKLEDFTVFNGWFRVDIKFFKVSLLNTVKKWSWLFKEHLLTYVTNSLDELQKFVRATVQGLGQPVAKGNHCGLVEVMRHLLAIRDRQAATDKMFEPFRETIILLEQYGVTIPDLVYSQLEEKQGKFREMFRVTTPFNYNAVCPYISLEKSEKAVRGMEKEVAELQESTNLFDVTIPDYRDIKLCRREITVLKELWDIVVRVQSSVENWTMTKWRQINVDQMDAELRRFAKDIRTLDKEARVWNVYSGLDLYVKNLLTSLRAMDFTVADSTTLEDLLALQLHLLEDEVCNIVDKAVKEMAIEKVQLQGIFQSKHVHHFLFQVTVHLSKLFDNISDLEFAKNEELDNPKLAVGMYSKEREYVPFQTGCYCSGPVEAWLSCLEESMKECVRGHLSEAVSVYEDKPREQWILDFPAQVALIGSQIWWSNDMELVFKRLEEGFETALKEYHKKQISQLNVLIGMLLGELSSGDRQKIMTLCTIDVHARDIVASLIAKKFLYSYEYLGNTPRLVITPLTDRCYITLTQSLHLSMSGAPAGPAGTGKTETTKDLGRAMGVMVYIFNCSEQMDYKSIGNIYKGLAQTGSWGCFDEFNRIAVDVLSVVAVQVKTIHNAIRSKKKRFLFLDQDIVLKPSVGIFITMNPGYAGRTELPENLKALFRKFITLYTLCKELLSKQDHYDWGLRAVKSVLVVAGALRRKDKSRPEDQVLMRALRDFNMPKIVTEDVTIFLGLLGDLFPGLEVERERDWEFEKAIRKTTTELRLQPEETFILKV</sequence>
<dbReference type="GO" id="GO:0051959">
    <property type="term" value="F:dynein light intermediate chain binding"/>
    <property type="evidence" value="ECO:0007669"/>
    <property type="project" value="InterPro"/>
</dbReference>
<dbReference type="Pfam" id="PF12774">
    <property type="entry name" value="AAA_6"/>
    <property type="match status" value="1"/>
</dbReference>
<evidence type="ECO:0000256" key="3">
    <source>
        <dbReference type="ARBA" id="ARBA00022490"/>
    </source>
</evidence>
<dbReference type="GO" id="GO:0007018">
    <property type="term" value="P:microtubule-based movement"/>
    <property type="evidence" value="ECO:0007669"/>
    <property type="project" value="InterPro"/>
</dbReference>
<dbReference type="InterPro" id="IPR042228">
    <property type="entry name" value="Dynein_linker_3"/>
</dbReference>
<dbReference type="InterPro" id="IPR013594">
    <property type="entry name" value="Dynein_heavy_tail"/>
</dbReference>
<comment type="subcellular location">
    <subcellularLocation>
        <location evidence="1">Cell projection</location>
        <location evidence="1">Cilium</location>
    </subcellularLocation>
    <subcellularLocation>
        <location evidence="2">Cytoplasm</location>
        <location evidence="2">Cytoskeleton</location>
    </subcellularLocation>
</comment>
<evidence type="ECO:0000256" key="9">
    <source>
        <dbReference type="ARBA" id="ARBA00023069"/>
    </source>
</evidence>
<keyword evidence="8" id="KW-0175">Coiled coil</keyword>
<keyword evidence="12" id="KW-0966">Cell projection</keyword>
<dbReference type="Pfam" id="PF08393">
    <property type="entry name" value="DHC_N2"/>
    <property type="match status" value="2"/>
</dbReference>
<dbReference type="Pfam" id="PF08385">
    <property type="entry name" value="DHC_N1"/>
    <property type="match status" value="1"/>
</dbReference>
<dbReference type="InterPro" id="IPR027417">
    <property type="entry name" value="P-loop_NTPase"/>
</dbReference>
<evidence type="ECO:0000256" key="5">
    <source>
        <dbReference type="ARBA" id="ARBA00022741"/>
    </source>
</evidence>
<name>A0A4Z2IMG5_9TELE</name>
<keyword evidence="17" id="KW-1185">Reference proteome</keyword>
<dbReference type="EMBL" id="SRLO01000074">
    <property type="protein sequence ID" value="TNN78392.1"/>
    <property type="molecule type" value="Genomic_DNA"/>
</dbReference>
<keyword evidence="4" id="KW-0493">Microtubule</keyword>
<keyword evidence="11" id="KW-0206">Cytoskeleton</keyword>
<comment type="caution">
    <text evidence="16">The sequence shown here is derived from an EMBL/GenBank/DDBJ whole genome shotgun (WGS) entry which is preliminary data.</text>
</comment>
<accession>A0A4Z2IMG5</accession>
<dbReference type="Gene3D" id="3.20.180.20">
    <property type="entry name" value="Dynein heavy chain, N-terminal domain 2"/>
    <property type="match status" value="1"/>
</dbReference>
<keyword evidence="5" id="KW-0547">Nucleotide-binding</keyword>
<evidence type="ECO:0000256" key="1">
    <source>
        <dbReference type="ARBA" id="ARBA00004138"/>
    </source>
</evidence>
<gene>
    <name evidence="16" type="primary">DNAH11_2</name>
    <name evidence="16" type="ORF">EYF80_011376</name>
</gene>
<evidence type="ECO:0000256" key="10">
    <source>
        <dbReference type="ARBA" id="ARBA00023175"/>
    </source>
</evidence>
<evidence type="ECO:0000259" key="13">
    <source>
        <dbReference type="Pfam" id="PF08385"/>
    </source>
</evidence>
<dbReference type="Gene3D" id="1.10.287.2620">
    <property type="match status" value="1"/>
</dbReference>
<dbReference type="OrthoDB" id="10251809at2759"/>
<dbReference type="GO" id="GO:0005874">
    <property type="term" value="C:microtubule"/>
    <property type="evidence" value="ECO:0007669"/>
    <property type="project" value="UniProtKB-KW"/>
</dbReference>
<evidence type="ECO:0000256" key="7">
    <source>
        <dbReference type="ARBA" id="ARBA00023017"/>
    </source>
</evidence>
<organism evidence="16 17">
    <name type="scientific">Liparis tanakae</name>
    <name type="common">Tanaka's snailfish</name>
    <dbReference type="NCBI Taxonomy" id="230148"/>
    <lineage>
        <taxon>Eukaryota</taxon>
        <taxon>Metazoa</taxon>
        <taxon>Chordata</taxon>
        <taxon>Craniata</taxon>
        <taxon>Vertebrata</taxon>
        <taxon>Euteleostomi</taxon>
        <taxon>Actinopterygii</taxon>
        <taxon>Neopterygii</taxon>
        <taxon>Teleostei</taxon>
        <taxon>Neoteleostei</taxon>
        <taxon>Acanthomorphata</taxon>
        <taxon>Eupercaria</taxon>
        <taxon>Perciformes</taxon>
        <taxon>Cottioidei</taxon>
        <taxon>Cottales</taxon>
        <taxon>Liparidae</taxon>
        <taxon>Liparis</taxon>
    </lineage>
</organism>
<dbReference type="FunFam" id="3.40.50.300:FF:000219">
    <property type="entry name" value="Dynein axonemal heavy chain 17"/>
    <property type="match status" value="1"/>
</dbReference>
<evidence type="ECO:0000313" key="16">
    <source>
        <dbReference type="EMBL" id="TNN78392.1"/>
    </source>
</evidence>
<dbReference type="PANTHER" id="PTHR45703">
    <property type="entry name" value="DYNEIN HEAVY CHAIN"/>
    <property type="match status" value="1"/>
</dbReference>
<evidence type="ECO:0000256" key="12">
    <source>
        <dbReference type="ARBA" id="ARBA00023273"/>
    </source>
</evidence>
<dbReference type="GO" id="GO:0030286">
    <property type="term" value="C:dynein complex"/>
    <property type="evidence" value="ECO:0007669"/>
    <property type="project" value="UniProtKB-KW"/>
</dbReference>
<feature type="domain" description="Dynein heavy chain linker" evidence="14">
    <location>
        <begin position="637"/>
        <end position="716"/>
    </location>
</feature>
<feature type="domain" description="Dynein heavy chain linker" evidence="14">
    <location>
        <begin position="775"/>
        <end position="849"/>
    </location>
</feature>
<keyword evidence="9" id="KW-0969">Cilium</keyword>
<dbReference type="FunFam" id="1.10.8.710:FF:000001">
    <property type="entry name" value="Dynein axonemal heavy chain 2"/>
    <property type="match status" value="1"/>
</dbReference>